<evidence type="ECO:0000313" key="1">
    <source>
        <dbReference type="EMBL" id="VFR54789.1"/>
    </source>
</evidence>
<dbReference type="PANTHER" id="PTHR35191">
    <property type="entry name" value="PROPHAGE SIDE TAIL FIBER PROTEIN HOMOLOG STFQ-RELATED"/>
    <property type="match status" value="1"/>
</dbReference>
<dbReference type="AlphaFoldDB" id="A0A484TFB7"/>
<gene>
    <name evidence="1" type="ORF">BRI6_1108</name>
    <name evidence="2" type="ORF">BRI9_1162</name>
    <name evidence="3" type="ORF">IVO3_1159</name>
    <name evidence="4" type="ORF">RAN7_1098</name>
</gene>
<dbReference type="EMBL" id="CAADIZ010000027">
    <property type="protein sequence ID" value="VFS24073.1"/>
    <property type="molecule type" value="Genomic_DNA"/>
</dbReference>
<name>A0A484TFB7_9ZZZZ</name>
<dbReference type="PANTHER" id="PTHR35191:SF1">
    <property type="entry name" value="PROPHAGE SIDE TAIL FIBER PROTEIN HOMOLOG STFQ-RELATED"/>
    <property type="match status" value="1"/>
</dbReference>
<reference evidence="2" key="1">
    <citation type="submission" date="2019-03" db="EMBL/GenBank/DDBJ databases">
        <authorList>
            <person name="Danneels B."/>
        </authorList>
    </citation>
    <scope>NUCLEOTIDE SEQUENCE</scope>
</reference>
<accession>A0A484TFB7</accession>
<dbReference type="InterPro" id="IPR051934">
    <property type="entry name" value="Phage_Tail_Fiber_Structural"/>
</dbReference>
<dbReference type="EMBL" id="CAADII010000037">
    <property type="protein sequence ID" value="VFR54789.1"/>
    <property type="molecule type" value="Genomic_DNA"/>
</dbReference>
<evidence type="ECO:0000313" key="4">
    <source>
        <dbReference type="EMBL" id="VFS24073.1"/>
    </source>
</evidence>
<protein>
    <submittedName>
        <fullName evidence="2">Phage tail fiber protein</fullName>
    </submittedName>
</protein>
<dbReference type="EMBL" id="CAADIK010000035">
    <property type="protein sequence ID" value="VFR73446.1"/>
    <property type="molecule type" value="Genomic_DNA"/>
</dbReference>
<proteinExistence type="predicted"/>
<dbReference type="EMBL" id="CAADIP010000023">
    <property type="protein sequence ID" value="VFR88191.1"/>
    <property type="molecule type" value="Genomic_DNA"/>
</dbReference>
<evidence type="ECO:0000313" key="3">
    <source>
        <dbReference type="EMBL" id="VFR88191.1"/>
    </source>
</evidence>
<organism evidence="2">
    <name type="scientific">plant metagenome</name>
    <dbReference type="NCBI Taxonomy" id="1297885"/>
    <lineage>
        <taxon>unclassified sequences</taxon>
        <taxon>metagenomes</taxon>
        <taxon>organismal metagenomes</taxon>
    </lineage>
</organism>
<evidence type="ECO:0000313" key="2">
    <source>
        <dbReference type="EMBL" id="VFR73446.1"/>
    </source>
</evidence>
<dbReference type="CDD" id="cd19958">
    <property type="entry name" value="pyocin_knob"/>
    <property type="match status" value="1"/>
</dbReference>
<sequence length="770" mass="77863">MADEQRISGMPVAEVVNDDDLIELVQGGLNKRAAASLVREGMIRNHGPLGQRDLNEVTEIGSHIQTTDVVATAARNYPTQLAGTLIVVGGDGSNRWRVQTYVTRNNAVYQRTGSVSAAGVVTWAPGWRVVAVGDDAGRLPFPTIGTGFDSATRAAAVVSQRQTTPITTNRASVTDLVVGVSRNGNSTGRYAVFSPPTPNASGNVMLHLGIEVNIYSDAMNGAHSLIWVDAYSQTTGAFILRKIVTFGAGGAPATSFPVIAGRLADGRLAIAIDLQGVTTWHSIGIPRATLWHAYPQEWLTGWTVEFRNDLDNLTNAVTGVEAGPAATYAALTGTAFTGPVNIGGAFHQYDPTGAVFSSYGAGSGTPKSVVARKAGGSLAAPSAISGVASLAAFIGSGYDGSAFRSVSMLETRSAGAWSANLLPNILRLSKVAATGTALATVAEWGTDNALTLYSAVTASAGLTVAGAATFQNGLTAPTSPLTVSNDMVATTAYVQAAVAALVAASPAALDTLAELAAALGSDPNFATTVTNALAEKQPLNAKLTAFSGLTLAADRLVYATGANTLAVAVLSAFGRSLISASNAGAARITLGAAALASPAFSGTPTAPTAPAGSNSTQLATTEFVQKAVAAGGGGNGGETVAGWSRWDASWSVSGAQGNIVVAWSDTMVLVEIGLIDSGQGLAAYQGAGPDLSSVAAPPEVAAVLSSTLLEGILSGATRIPLTGSGDGAAASVVVAVHGEEGISVRQAVSPGTPDNIGFWSGSRMLMRALP</sequence>